<reference evidence="1 2" key="1">
    <citation type="journal article" date="2024" name="Ann. Entomol. Soc. Am.">
        <title>Genomic analyses of the southern and eastern yellowjacket wasps (Hymenoptera: Vespidae) reveal evolutionary signatures of social life.</title>
        <authorList>
            <person name="Catto M.A."/>
            <person name="Caine P.B."/>
            <person name="Orr S.E."/>
            <person name="Hunt B.G."/>
            <person name="Goodisman M.A.D."/>
        </authorList>
    </citation>
    <scope>NUCLEOTIDE SEQUENCE [LARGE SCALE GENOMIC DNA]</scope>
    <source>
        <strain evidence="1">233</strain>
        <tissue evidence="1">Head and thorax</tissue>
    </source>
</reference>
<comment type="caution">
    <text evidence="1">The sequence shown here is derived from an EMBL/GenBank/DDBJ whole genome shotgun (WGS) entry which is preliminary data.</text>
</comment>
<keyword evidence="2" id="KW-1185">Reference proteome</keyword>
<name>A0ABD2A0I9_VESSQ</name>
<proteinExistence type="predicted"/>
<accession>A0ABD2A0I9</accession>
<dbReference type="EMBL" id="JAUDFV010000157">
    <property type="protein sequence ID" value="KAL2714135.1"/>
    <property type="molecule type" value="Genomic_DNA"/>
</dbReference>
<organism evidence="1 2">
    <name type="scientific">Vespula squamosa</name>
    <name type="common">Southern yellow jacket</name>
    <name type="synonym">Wasp</name>
    <dbReference type="NCBI Taxonomy" id="30214"/>
    <lineage>
        <taxon>Eukaryota</taxon>
        <taxon>Metazoa</taxon>
        <taxon>Ecdysozoa</taxon>
        <taxon>Arthropoda</taxon>
        <taxon>Hexapoda</taxon>
        <taxon>Insecta</taxon>
        <taxon>Pterygota</taxon>
        <taxon>Neoptera</taxon>
        <taxon>Endopterygota</taxon>
        <taxon>Hymenoptera</taxon>
        <taxon>Apocrita</taxon>
        <taxon>Aculeata</taxon>
        <taxon>Vespoidea</taxon>
        <taxon>Vespidae</taxon>
        <taxon>Vespinae</taxon>
        <taxon>Vespula</taxon>
    </lineage>
</organism>
<evidence type="ECO:0000313" key="1">
    <source>
        <dbReference type="EMBL" id="KAL2714135.1"/>
    </source>
</evidence>
<protein>
    <submittedName>
        <fullName evidence="1">Uncharacterized protein</fullName>
    </submittedName>
</protein>
<evidence type="ECO:0000313" key="2">
    <source>
        <dbReference type="Proteomes" id="UP001607302"/>
    </source>
</evidence>
<dbReference type="AlphaFoldDB" id="A0ABD2A0I9"/>
<dbReference type="Proteomes" id="UP001607302">
    <property type="component" value="Unassembled WGS sequence"/>
</dbReference>
<gene>
    <name evidence="1" type="ORF">V1478_016692</name>
</gene>
<sequence>MTLFEEGLGTWKGKNIIREVFIGLDLIISNHQSSSFECHYSPQKVDHSVIQRYTDTYTVSRHWTKMRRSLGMFSRLSSSTKYLVELIHEEKLKCTEKSTDLEKGKYRYENGVVVIIVVTLKRVTRTPTSSRLVKTAG</sequence>